<dbReference type="GO" id="GO:0016787">
    <property type="term" value="F:hydrolase activity"/>
    <property type="evidence" value="ECO:0007669"/>
    <property type="project" value="UniProtKB-KW"/>
</dbReference>
<evidence type="ECO:0000313" key="11">
    <source>
        <dbReference type="Proteomes" id="UP000501891"/>
    </source>
</evidence>
<dbReference type="InterPro" id="IPR029060">
    <property type="entry name" value="PIN-like_dom_sf"/>
</dbReference>
<reference evidence="10" key="1">
    <citation type="submission" date="2020-04" db="EMBL/GenBank/DDBJ databases">
        <title>A desert anoxygenic phototrophic bacterium fixes CO2 using RubisCO under aerobic conditions.</title>
        <authorList>
            <person name="Tang K."/>
        </authorList>
    </citation>
    <scope>NUCLEOTIDE SEQUENCE [LARGE SCALE GENOMIC DNA]</scope>
    <source>
        <strain evidence="10">MIMtkB3</strain>
    </source>
</reference>
<dbReference type="Proteomes" id="UP000501891">
    <property type="component" value="Chromosome"/>
</dbReference>
<evidence type="ECO:0000256" key="5">
    <source>
        <dbReference type="ARBA" id="ARBA00022801"/>
    </source>
</evidence>
<dbReference type="AlphaFoldDB" id="A0A858RBW3"/>
<evidence type="ECO:0000256" key="4">
    <source>
        <dbReference type="ARBA" id="ARBA00022723"/>
    </source>
</evidence>
<dbReference type="Gene3D" id="3.40.50.1010">
    <property type="entry name" value="5'-nuclease"/>
    <property type="match status" value="1"/>
</dbReference>
<keyword evidence="4 8" id="KW-0479">Metal-binding</keyword>
<organism evidence="10 11">
    <name type="scientific">Aerophototrophica crusticola</name>
    <dbReference type="NCBI Taxonomy" id="1709002"/>
    <lineage>
        <taxon>Bacteria</taxon>
        <taxon>Pseudomonadati</taxon>
        <taxon>Pseudomonadota</taxon>
        <taxon>Alphaproteobacteria</taxon>
        <taxon>Rhodospirillales</taxon>
        <taxon>Rhodospirillaceae</taxon>
        <taxon>Aerophototrophica</taxon>
    </lineage>
</organism>
<keyword evidence="5 8" id="KW-0378">Hydrolase</keyword>
<dbReference type="HAMAP" id="MF_00265">
    <property type="entry name" value="VapC_Nob1"/>
    <property type="match status" value="1"/>
</dbReference>
<keyword evidence="2 8" id="KW-1277">Toxin-antitoxin system</keyword>
<proteinExistence type="inferred from homology"/>
<dbReference type="EMBL" id="CP051775">
    <property type="protein sequence ID" value="QJE74831.1"/>
    <property type="molecule type" value="Genomic_DNA"/>
</dbReference>
<gene>
    <name evidence="8" type="primary">vapC</name>
    <name evidence="10" type="ORF">HHL28_08045</name>
</gene>
<evidence type="ECO:0000259" key="9">
    <source>
        <dbReference type="Pfam" id="PF01850"/>
    </source>
</evidence>
<feature type="domain" description="PIN" evidence="9">
    <location>
        <begin position="3"/>
        <end position="129"/>
    </location>
</feature>
<comment type="similarity">
    <text evidence="7 8">Belongs to the PINc/VapC protein family.</text>
</comment>
<dbReference type="GO" id="GO:0000287">
    <property type="term" value="F:magnesium ion binding"/>
    <property type="evidence" value="ECO:0007669"/>
    <property type="project" value="UniProtKB-UniRule"/>
</dbReference>
<evidence type="ECO:0000256" key="2">
    <source>
        <dbReference type="ARBA" id="ARBA00022649"/>
    </source>
</evidence>
<evidence type="ECO:0000256" key="1">
    <source>
        <dbReference type="ARBA" id="ARBA00001946"/>
    </source>
</evidence>
<protein>
    <recommendedName>
        <fullName evidence="8">Ribonuclease VapC</fullName>
        <shortName evidence="8">RNase VapC</shortName>
        <ecNumber evidence="8">3.1.-.-</ecNumber>
    </recommendedName>
    <alternativeName>
        <fullName evidence="8">Toxin VapC</fullName>
    </alternativeName>
</protein>
<name>A0A858RBW3_9PROT</name>
<keyword evidence="3 8" id="KW-0540">Nuclease</keyword>
<dbReference type="EC" id="3.1.-.-" evidence="8"/>
<keyword evidence="6 8" id="KW-0460">Magnesium</keyword>
<dbReference type="InterPro" id="IPR002716">
    <property type="entry name" value="PIN_dom"/>
</dbReference>
<keyword evidence="11" id="KW-1185">Reference proteome</keyword>
<dbReference type="KEGG" id="acru:HHL28_08045"/>
<dbReference type="Pfam" id="PF01850">
    <property type="entry name" value="PIN"/>
    <property type="match status" value="1"/>
</dbReference>
<evidence type="ECO:0000256" key="7">
    <source>
        <dbReference type="ARBA" id="ARBA00038093"/>
    </source>
</evidence>
<evidence type="ECO:0000256" key="6">
    <source>
        <dbReference type="ARBA" id="ARBA00022842"/>
    </source>
</evidence>
<keyword evidence="8" id="KW-0800">Toxin</keyword>
<dbReference type="CDD" id="cd18745">
    <property type="entry name" value="PIN_VapC4-5_FitB-like"/>
    <property type="match status" value="1"/>
</dbReference>
<dbReference type="InterPro" id="IPR022907">
    <property type="entry name" value="VapC_family"/>
</dbReference>
<dbReference type="PANTHER" id="PTHR33653">
    <property type="entry name" value="RIBONUCLEASE VAPC2"/>
    <property type="match status" value="1"/>
</dbReference>
<evidence type="ECO:0000256" key="8">
    <source>
        <dbReference type="HAMAP-Rule" id="MF_00265"/>
    </source>
</evidence>
<dbReference type="GO" id="GO:0090729">
    <property type="term" value="F:toxin activity"/>
    <property type="evidence" value="ECO:0007669"/>
    <property type="project" value="UniProtKB-KW"/>
</dbReference>
<feature type="binding site" evidence="8">
    <location>
        <position position="6"/>
    </location>
    <ligand>
        <name>Mg(2+)</name>
        <dbReference type="ChEBI" id="CHEBI:18420"/>
    </ligand>
</feature>
<comment type="cofactor">
    <cofactor evidence="1 8">
        <name>Mg(2+)</name>
        <dbReference type="ChEBI" id="CHEBI:18420"/>
    </cofactor>
</comment>
<dbReference type="GO" id="GO:0004540">
    <property type="term" value="F:RNA nuclease activity"/>
    <property type="evidence" value="ECO:0007669"/>
    <property type="project" value="InterPro"/>
</dbReference>
<evidence type="ECO:0000256" key="3">
    <source>
        <dbReference type="ARBA" id="ARBA00022722"/>
    </source>
</evidence>
<accession>A0A858RBW3</accession>
<dbReference type="InterPro" id="IPR050556">
    <property type="entry name" value="Type_II_TA_system_RNase"/>
</dbReference>
<dbReference type="SUPFAM" id="SSF88723">
    <property type="entry name" value="PIN domain-like"/>
    <property type="match status" value="1"/>
</dbReference>
<evidence type="ECO:0000313" key="10">
    <source>
        <dbReference type="EMBL" id="QJE74831.1"/>
    </source>
</evidence>
<comment type="function">
    <text evidence="8">Toxic component of a toxin-antitoxin (TA) system. An RNase.</text>
</comment>
<feature type="binding site" evidence="8">
    <location>
        <position position="104"/>
    </location>
    <ligand>
        <name>Mg(2+)</name>
        <dbReference type="ChEBI" id="CHEBI:18420"/>
    </ligand>
</feature>
<sequence>MMYLLDTNVCVAILNSDRGSVWARYDAASRRGVGLFVSSITVFELEFGIAKSAGRRQAENRARLGRLKGDPALRFLAFDGGDAAHAGRVREHLRAAGRPIGPYDLLIAGQALARGLAVVTANMGEFGRVPGLSVEDWSAA</sequence>
<dbReference type="PANTHER" id="PTHR33653:SF1">
    <property type="entry name" value="RIBONUCLEASE VAPC2"/>
    <property type="match status" value="1"/>
</dbReference>